<dbReference type="EMBL" id="LZRT01000138">
    <property type="protein sequence ID" value="OUM84204.1"/>
    <property type="molecule type" value="Genomic_DNA"/>
</dbReference>
<reference evidence="2" key="1">
    <citation type="submission" date="2016-06" db="EMBL/GenBank/DDBJ databases">
        <authorList>
            <person name="Nascimento L."/>
            <person name="Pereira R.V."/>
            <person name="Martins L.F."/>
            <person name="Quaggio R.B."/>
            <person name="Silva A.M."/>
            <person name="Setubal J.C."/>
        </authorList>
    </citation>
    <scope>NUCLEOTIDE SEQUENCE [LARGE SCALE GENOMIC DNA]</scope>
</reference>
<protein>
    <submittedName>
        <fullName evidence="1">Uncharacterized protein</fullName>
    </submittedName>
</protein>
<evidence type="ECO:0000313" key="2">
    <source>
        <dbReference type="Proteomes" id="UP000196475"/>
    </source>
</evidence>
<name>A0A1Y3PAG1_9BACI</name>
<sequence>MSNIIVELFIEQMNLDYDDSRSDIIRIRNYKAINVLFVEERYVELQNKIMDVKNDGVRFICEIVGINVVPESVIIN</sequence>
<dbReference type="AlphaFoldDB" id="A0A1Y3PAG1"/>
<gene>
    <name evidence="1" type="ORF">BAA01_11370</name>
</gene>
<comment type="caution">
    <text evidence="1">The sequence shown here is derived from an EMBL/GenBank/DDBJ whole genome shotgun (WGS) entry which is preliminary data.</text>
</comment>
<accession>A0A1Y3PAG1</accession>
<dbReference type="Proteomes" id="UP000196475">
    <property type="component" value="Unassembled WGS sequence"/>
</dbReference>
<proteinExistence type="predicted"/>
<organism evidence="1 2">
    <name type="scientific">Bacillus thermozeamaize</name>
    <dbReference type="NCBI Taxonomy" id="230954"/>
    <lineage>
        <taxon>Bacteria</taxon>
        <taxon>Bacillati</taxon>
        <taxon>Bacillota</taxon>
        <taxon>Bacilli</taxon>
        <taxon>Bacillales</taxon>
        <taxon>Bacillaceae</taxon>
        <taxon>Bacillus</taxon>
    </lineage>
</organism>
<evidence type="ECO:0000313" key="1">
    <source>
        <dbReference type="EMBL" id="OUM84204.1"/>
    </source>
</evidence>